<dbReference type="InterPro" id="IPR003660">
    <property type="entry name" value="HAMP_dom"/>
</dbReference>
<dbReference type="InterPro" id="IPR050980">
    <property type="entry name" value="2C_sensor_his_kinase"/>
</dbReference>
<dbReference type="InterPro" id="IPR004358">
    <property type="entry name" value="Sig_transdc_His_kin-like_C"/>
</dbReference>
<evidence type="ECO:0000256" key="6">
    <source>
        <dbReference type="ARBA" id="ARBA00022553"/>
    </source>
</evidence>
<keyword evidence="9" id="KW-0547">Nucleotide-binding</keyword>
<dbReference type="GO" id="GO:0005524">
    <property type="term" value="F:ATP binding"/>
    <property type="evidence" value="ECO:0007669"/>
    <property type="project" value="UniProtKB-KW"/>
</dbReference>
<organism evidence="18">
    <name type="scientific">mine drainage metagenome</name>
    <dbReference type="NCBI Taxonomy" id="410659"/>
    <lineage>
        <taxon>unclassified sequences</taxon>
        <taxon>metagenomes</taxon>
        <taxon>ecological metagenomes</taxon>
    </lineage>
</organism>
<dbReference type="Pfam" id="PF00672">
    <property type="entry name" value="HAMP"/>
    <property type="match status" value="1"/>
</dbReference>
<keyword evidence="10" id="KW-0418">Kinase</keyword>
<keyword evidence="14 15" id="KW-0472">Membrane</keyword>
<evidence type="ECO:0000259" key="16">
    <source>
        <dbReference type="PROSITE" id="PS50109"/>
    </source>
</evidence>
<evidence type="ECO:0000256" key="1">
    <source>
        <dbReference type="ARBA" id="ARBA00000085"/>
    </source>
</evidence>
<dbReference type="InterPro" id="IPR003594">
    <property type="entry name" value="HATPase_dom"/>
</dbReference>
<evidence type="ECO:0000259" key="17">
    <source>
        <dbReference type="PROSITE" id="PS50885"/>
    </source>
</evidence>
<evidence type="ECO:0000256" key="2">
    <source>
        <dbReference type="ARBA" id="ARBA00004429"/>
    </source>
</evidence>
<keyword evidence="12 15" id="KW-1133">Transmembrane helix</keyword>
<dbReference type="PROSITE" id="PS50109">
    <property type="entry name" value="HIS_KIN"/>
    <property type="match status" value="1"/>
</dbReference>
<dbReference type="InterPro" id="IPR005467">
    <property type="entry name" value="His_kinase_dom"/>
</dbReference>
<dbReference type="SMART" id="SM00304">
    <property type="entry name" value="HAMP"/>
    <property type="match status" value="1"/>
</dbReference>
<reference evidence="18" key="1">
    <citation type="submission" date="2016-10" db="EMBL/GenBank/DDBJ databases">
        <title>Sequence of Gallionella enrichment culture.</title>
        <authorList>
            <person name="Poehlein A."/>
            <person name="Muehling M."/>
            <person name="Daniel R."/>
        </authorList>
    </citation>
    <scope>NUCLEOTIDE SEQUENCE</scope>
</reference>
<comment type="catalytic activity">
    <reaction evidence="1">
        <text>ATP + protein L-histidine = ADP + protein N-phospho-L-histidine.</text>
        <dbReference type="EC" id="2.7.13.3"/>
    </reaction>
</comment>
<dbReference type="SUPFAM" id="SSF47384">
    <property type="entry name" value="Homodimeric domain of signal transducing histidine kinase"/>
    <property type="match status" value="1"/>
</dbReference>
<dbReference type="AlphaFoldDB" id="A0A1J5S914"/>
<dbReference type="GO" id="GO:0000155">
    <property type="term" value="F:phosphorelay sensor kinase activity"/>
    <property type="evidence" value="ECO:0007669"/>
    <property type="project" value="InterPro"/>
</dbReference>
<evidence type="ECO:0000256" key="8">
    <source>
        <dbReference type="ARBA" id="ARBA00022692"/>
    </source>
</evidence>
<sequence length="439" mass="48543">MIVLLVGLTASHIASTAFLSNDRHDAVVISSRKLCADRIATMAKLFDQRDVTRRMALAAEMDSPSLHISLTPNSAIESNHHDEDDRILVAQAFQPYFGATGHPRLHVVHKMMAHRELPLWTDVLHGFPRSQIMQVSFQLTDGSWANFELAMPEAASLWSPHAIGSILIMMLGIVILGAWATRWVGRPASTFAQAADRLGRDVNAPPLPEDGPVEMRRAVAAFNEMQSRIRRFVDDRTRLLAAISHDLRSPLTRLRLRTELLPDEEGRSRMLNDIDEMEAMVSSALDFARGEANDEATQAIDLAASLETICDNAADVGLPAEYARDGRLVCTCRPMALKRALTNLIENAARYGRRATVRAARKADGIEVTIEDEGPGIPASEWENVFTPFYRIDESRNRKTGGVGLGMTVARTIIRAHGGDIRLENRSPHGLRVTVTLPQ</sequence>
<dbReference type="EC" id="2.7.13.3" evidence="3"/>
<keyword evidence="7 18" id="KW-0808">Transferase</keyword>
<protein>
    <recommendedName>
        <fullName evidence="3">histidine kinase</fullName>
        <ecNumber evidence="3">2.7.13.3</ecNumber>
    </recommendedName>
</protein>
<evidence type="ECO:0000256" key="10">
    <source>
        <dbReference type="ARBA" id="ARBA00022777"/>
    </source>
</evidence>
<dbReference type="SUPFAM" id="SSF55874">
    <property type="entry name" value="ATPase domain of HSP90 chaperone/DNA topoisomerase II/histidine kinase"/>
    <property type="match status" value="1"/>
</dbReference>
<dbReference type="SMART" id="SM00387">
    <property type="entry name" value="HATPase_c"/>
    <property type="match status" value="1"/>
</dbReference>
<feature type="domain" description="HAMP" evidence="17">
    <location>
        <begin position="182"/>
        <end position="234"/>
    </location>
</feature>
<dbReference type="PANTHER" id="PTHR44936:SF5">
    <property type="entry name" value="SENSOR HISTIDINE KINASE ENVZ"/>
    <property type="match status" value="1"/>
</dbReference>
<accession>A0A1J5S914</accession>
<dbReference type="Gene3D" id="1.10.287.130">
    <property type="match status" value="1"/>
</dbReference>
<evidence type="ECO:0000256" key="5">
    <source>
        <dbReference type="ARBA" id="ARBA00022519"/>
    </source>
</evidence>
<evidence type="ECO:0000256" key="14">
    <source>
        <dbReference type="ARBA" id="ARBA00023136"/>
    </source>
</evidence>
<dbReference type="SMART" id="SM00388">
    <property type="entry name" value="HisKA"/>
    <property type="match status" value="1"/>
</dbReference>
<keyword evidence="13" id="KW-0902">Two-component regulatory system</keyword>
<evidence type="ECO:0000256" key="12">
    <source>
        <dbReference type="ARBA" id="ARBA00022989"/>
    </source>
</evidence>
<evidence type="ECO:0000256" key="4">
    <source>
        <dbReference type="ARBA" id="ARBA00022475"/>
    </source>
</evidence>
<proteinExistence type="predicted"/>
<evidence type="ECO:0000256" key="13">
    <source>
        <dbReference type="ARBA" id="ARBA00023012"/>
    </source>
</evidence>
<dbReference type="Pfam" id="PF00512">
    <property type="entry name" value="HisKA"/>
    <property type="match status" value="1"/>
</dbReference>
<evidence type="ECO:0000256" key="9">
    <source>
        <dbReference type="ARBA" id="ARBA00022741"/>
    </source>
</evidence>
<keyword evidence="6" id="KW-0597">Phosphoprotein</keyword>
<dbReference type="InterPro" id="IPR036097">
    <property type="entry name" value="HisK_dim/P_sf"/>
</dbReference>
<evidence type="ECO:0000256" key="3">
    <source>
        <dbReference type="ARBA" id="ARBA00012438"/>
    </source>
</evidence>
<keyword evidence="4" id="KW-1003">Cell membrane</keyword>
<dbReference type="PROSITE" id="PS50885">
    <property type="entry name" value="HAMP"/>
    <property type="match status" value="1"/>
</dbReference>
<dbReference type="Pfam" id="PF02518">
    <property type="entry name" value="HATPase_c"/>
    <property type="match status" value="1"/>
</dbReference>
<keyword evidence="11" id="KW-0067">ATP-binding</keyword>
<gene>
    <name evidence="18" type="primary">envZ_9</name>
    <name evidence="18" type="ORF">GALL_174170</name>
</gene>
<feature type="transmembrane region" description="Helical" evidence="15">
    <location>
        <begin position="158"/>
        <end position="180"/>
    </location>
</feature>
<evidence type="ECO:0000256" key="7">
    <source>
        <dbReference type="ARBA" id="ARBA00022679"/>
    </source>
</evidence>
<evidence type="ECO:0000256" key="11">
    <source>
        <dbReference type="ARBA" id="ARBA00022840"/>
    </source>
</evidence>
<feature type="domain" description="Histidine kinase" evidence="16">
    <location>
        <begin position="242"/>
        <end position="439"/>
    </location>
</feature>
<keyword evidence="8 15" id="KW-0812">Transmembrane</keyword>
<dbReference type="EMBL" id="MLJW01000094">
    <property type="protein sequence ID" value="OIR00544.1"/>
    <property type="molecule type" value="Genomic_DNA"/>
</dbReference>
<evidence type="ECO:0000313" key="18">
    <source>
        <dbReference type="EMBL" id="OIR00544.1"/>
    </source>
</evidence>
<dbReference type="Gene3D" id="3.30.565.10">
    <property type="entry name" value="Histidine kinase-like ATPase, C-terminal domain"/>
    <property type="match status" value="1"/>
</dbReference>
<evidence type="ECO:0000256" key="15">
    <source>
        <dbReference type="SAM" id="Phobius"/>
    </source>
</evidence>
<dbReference type="InterPro" id="IPR036890">
    <property type="entry name" value="HATPase_C_sf"/>
</dbReference>
<dbReference type="GO" id="GO:0005886">
    <property type="term" value="C:plasma membrane"/>
    <property type="evidence" value="ECO:0007669"/>
    <property type="project" value="UniProtKB-SubCell"/>
</dbReference>
<dbReference type="PRINTS" id="PR00344">
    <property type="entry name" value="BCTRLSENSOR"/>
</dbReference>
<name>A0A1J5S914_9ZZZZ</name>
<keyword evidence="5" id="KW-0997">Cell inner membrane</keyword>
<comment type="subcellular location">
    <subcellularLocation>
        <location evidence="2">Cell inner membrane</location>
        <topology evidence="2">Multi-pass membrane protein</topology>
    </subcellularLocation>
</comment>
<dbReference type="PANTHER" id="PTHR44936">
    <property type="entry name" value="SENSOR PROTEIN CREC"/>
    <property type="match status" value="1"/>
</dbReference>
<dbReference type="CDD" id="cd00082">
    <property type="entry name" value="HisKA"/>
    <property type="match status" value="1"/>
</dbReference>
<comment type="caution">
    <text evidence="18">The sequence shown here is derived from an EMBL/GenBank/DDBJ whole genome shotgun (WGS) entry which is preliminary data.</text>
</comment>
<dbReference type="InterPro" id="IPR003661">
    <property type="entry name" value="HisK_dim/P_dom"/>
</dbReference>